<sequence>MSEPNGSRKAAYRTSGNVSSPVEWFGAVLGYCAHETHPEMNPNSRQRFLSGDDRAIKVVALIEIPDRERSNFCPEPPVWITIAGTMITVLASVLNRRWSKEKKNKRKKKKK</sequence>
<evidence type="ECO:0000313" key="3">
    <source>
        <dbReference type="Proteomes" id="UP000600918"/>
    </source>
</evidence>
<accession>A0A834PF75</accession>
<keyword evidence="1" id="KW-0812">Transmembrane</keyword>
<comment type="caution">
    <text evidence="2">The sequence shown here is derived from an EMBL/GenBank/DDBJ whole genome shotgun (WGS) entry which is preliminary data.</text>
</comment>
<evidence type="ECO:0000256" key="1">
    <source>
        <dbReference type="SAM" id="Phobius"/>
    </source>
</evidence>
<keyword evidence="1" id="KW-0472">Membrane</keyword>
<keyword evidence="1" id="KW-1133">Transmembrane helix</keyword>
<reference evidence="2" key="1">
    <citation type="journal article" date="2020" name="G3 (Bethesda)">
        <title>High-Quality Assemblies for Three Invasive Social Wasps from the &lt;i&gt;Vespula&lt;/i&gt; Genus.</title>
        <authorList>
            <person name="Harrop T.W.R."/>
            <person name="Guhlin J."/>
            <person name="McLaughlin G.M."/>
            <person name="Permina E."/>
            <person name="Stockwell P."/>
            <person name="Gilligan J."/>
            <person name="Le Lec M.F."/>
            <person name="Gruber M.A.M."/>
            <person name="Quinn O."/>
            <person name="Lovegrove M."/>
            <person name="Duncan E.J."/>
            <person name="Remnant E.J."/>
            <person name="Van Eeckhoven J."/>
            <person name="Graham B."/>
            <person name="Knapp R.A."/>
            <person name="Langford K.W."/>
            <person name="Kronenberg Z."/>
            <person name="Press M.O."/>
            <person name="Eacker S.M."/>
            <person name="Wilson-Rankin E.E."/>
            <person name="Purcell J."/>
            <person name="Lester P.J."/>
            <person name="Dearden P.K."/>
        </authorList>
    </citation>
    <scope>NUCLEOTIDE SEQUENCE</scope>
    <source>
        <strain evidence="2">Volc-1</strain>
    </source>
</reference>
<dbReference type="Proteomes" id="UP000600918">
    <property type="component" value="Unassembled WGS sequence"/>
</dbReference>
<organism evidence="2 3">
    <name type="scientific">Vespula pensylvanica</name>
    <name type="common">Western yellow jacket</name>
    <name type="synonym">Wasp</name>
    <dbReference type="NCBI Taxonomy" id="30213"/>
    <lineage>
        <taxon>Eukaryota</taxon>
        <taxon>Metazoa</taxon>
        <taxon>Ecdysozoa</taxon>
        <taxon>Arthropoda</taxon>
        <taxon>Hexapoda</taxon>
        <taxon>Insecta</taxon>
        <taxon>Pterygota</taxon>
        <taxon>Neoptera</taxon>
        <taxon>Endopterygota</taxon>
        <taxon>Hymenoptera</taxon>
        <taxon>Apocrita</taxon>
        <taxon>Aculeata</taxon>
        <taxon>Vespoidea</taxon>
        <taxon>Vespidae</taxon>
        <taxon>Vespinae</taxon>
        <taxon>Vespula</taxon>
    </lineage>
</organism>
<feature type="transmembrane region" description="Helical" evidence="1">
    <location>
        <begin position="78"/>
        <end position="98"/>
    </location>
</feature>
<proteinExistence type="predicted"/>
<name>A0A834PF75_VESPE</name>
<protein>
    <submittedName>
        <fullName evidence="2">Uncharacterized protein</fullName>
    </submittedName>
</protein>
<dbReference type="AlphaFoldDB" id="A0A834PF75"/>
<keyword evidence="3" id="KW-1185">Reference proteome</keyword>
<dbReference type="EMBL" id="JACSDY010000001">
    <property type="protein sequence ID" value="KAF7438582.1"/>
    <property type="molecule type" value="Genomic_DNA"/>
</dbReference>
<gene>
    <name evidence="2" type="ORF">H0235_000973</name>
</gene>
<evidence type="ECO:0000313" key="2">
    <source>
        <dbReference type="EMBL" id="KAF7438582.1"/>
    </source>
</evidence>